<dbReference type="AlphaFoldDB" id="A0A0V0GQ33"/>
<feature type="chain" id="PRO_5006865460" evidence="1">
    <location>
        <begin position="18"/>
        <end position="66"/>
    </location>
</feature>
<protein>
    <submittedName>
        <fullName evidence="2">Putative ovule protein</fullName>
    </submittedName>
</protein>
<evidence type="ECO:0000256" key="1">
    <source>
        <dbReference type="SAM" id="SignalP"/>
    </source>
</evidence>
<accession>A0A0V0GQ33</accession>
<name>A0A0V0GQ33_SOLCH</name>
<keyword evidence="1" id="KW-0732">Signal</keyword>
<organism evidence="2">
    <name type="scientific">Solanum chacoense</name>
    <name type="common">Chaco potato</name>
    <dbReference type="NCBI Taxonomy" id="4108"/>
    <lineage>
        <taxon>Eukaryota</taxon>
        <taxon>Viridiplantae</taxon>
        <taxon>Streptophyta</taxon>
        <taxon>Embryophyta</taxon>
        <taxon>Tracheophyta</taxon>
        <taxon>Spermatophyta</taxon>
        <taxon>Magnoliopsida</taxon>
        <taxon>eudicotyledons</taxon>
        <taxon>Gunneridae</taxon>
        <taxon>Pentapetalae</taxon>
        <taxon>asterids</taxon>
        <taxon>lamiids</taxon>
        <taxon>Solanales</taxon>
        <taxon>Solanaceae</taxon>
        <taxon>Solanoideae</taxon>
        <taxon>Solaneae</taxon>
        <taxon>Solanum</taxon>
    </lineage>
</organism>
<dbReference type="EMBL" id="GEDG01033923">
    <property type="protein sequence ID" value="JAP10010.1"/>
    <property type="molecule type" value="Transcribed_RNA"/>
</dbReference>
<proteinExistence type="predicted"/>
<evidence type="ECO:0000313" key="2">
    <source>
        <dbReference type="EMBL" id="JAP10010.1"/>
    </source>
</evidence>
<reference evidence="2" key="1">
    <citation type="submission" date="2015-12" db="EMBL/GenBank/DDBJ databases">
        <title>Gene expression during late stages of embryo sac development: a critical building block for successful pollen-pistil interactions.</title>
        <authorList>
            <person name="Liu Y."/>
            <person name="Joly V."/>
            <person name="Sabar M."/>
            <person name="Matton D.P."/>
        </authorList>
    </citation>
    <scope>NUCLEOTIDE SEQUENCE</scope>
</reference>
<sequence length="66" mass="7804">MLCKCVKINALLITVWAMDMKKNSTRSATLRNEHCNARIQIFRAPMQLPNIGWKRQKKEKKTKNFK</sequence>
<feature type="signal peptide" evidence="1">
    <location>
        <begin position="1"/>
        <end position="17"/>
    </location>
</feature>